<evidence type="ECO:0000313" key="1">
    <source>
        <dbReference type="EMBL" id="CAB3797449.1"/>
    </source>
</evidence>
<protein>
    <submittedName>
        <fullName evidence="1">Uncharacterized protein</fullName>
    </submittedName>
</protein>
<organism evidence="1 2">
    <name type="scientific">Pararobbsia alpina</name>
    <dbReference type="NCBI Taxonomy" id="621374"/>
    <lineage>
        <taxon>Bacteria</taxon>
        <taxon>Pseudomonadati</taxon>
        <taxon>Pseudomonadota</taxon>
        <taxon>Betaproteobacteria</taxon>
        <taxon>Burkholderiales</taxon>
        <taxon>Burkholderiaceae</taxon>
        <taxon>Pararobbsia</taxon>
    </lineage>
</organism>
<gene>
    <name evidence="1" type="ORF">LMG28138_04248</name>
</gene>
<dbReference type="Proteomes" id="UP000494115">
    <property type="component" value="Unassembled WGS sequence"/>
</dbReference>
<keyword evidence="2" id="KW-1185">Reference proteome</keyword>
<sequence length="67" mass="7606">MHGATMFPKALPFPFTCNGLTPEKKGPVLSVLIQHHFQEFFLLNRYRKIYKNRPKSALPALPVPAIS</sequence>
<reference evidence="1 2" key="1">
    <citation type="submission" date="2020-04" db="EMBL/GenBank/DDBJ databases">
        <authorList>
            <person name="De Canck E."/>
        </authorList>
    </citation>
    <scope>NUCLEOTIDE SEQUENCE [LARGE SCALE GENOMIC DNA]</scope>
    <source>
        <strain evidence="1 2">LMG 28138</strain>
    </source>
</reference>
<dbReference type="EMBL" id="CADIKM010000026">
    <property type="protein sequence ID" value="CAB3797449.1"/>
    <property type="molecule type" value="Genomic_DNA"/>
</dbReference>
<proteinExistence type="predicted"/>
<name>A0A6S7BEH0_9BURK</name>
<dbReference type="AlphaFoldDB" id="A0A6S7BEH0"/>
<accession>A0A6S7BEH0</accession>
<evidence type="ECO:0000313" key="2">
    <source>
        <dbReference type="Proteomes" id="UP000494115"/>
    </source>
</evidence>